<gene>
    <name evidence="8" type="ORF">LRAMOSA00755</name>
</gene>
<dbReference type="InterPro" id="IPR002401">
    <property type="entry name" value="Cyt_P450_E_grp-I"/>
</dbReference>
<dbReference type="OrthoDB" id="1470350at2759"/>
<evidence type="ECO:0008006" key="9">
    <source>
        <dbReference type="Google" id="ProtNLM"/>
    </source>
</evidence>
<keyword evidence="6" id="KW-0503">Monooxygenase</keyword>
<comment type="similarity">
    <text evidence="1">Belongs to the cytochrome P450 family.</text>
</comment>
<reference evidence="8" key="1">
    <citation type="journal article" date="2014" name="Genome Announc.">
        <title>De novo whole-genome sequence and genome annotation of Lichtheimia ramosa.</title>
        <authorList>
            <person name="Linde J."/>
            <person name="Schwartze V."/>
            <person name="Binder U."/>
            <person name="Lass-Florl C."/>
            <person name="Voigt K."/>
            <person name="Horn F."/>
        </authorList>
    </citation>
    <scope>NUCLEOTIDE SEQUENCE</scope>
    <source>
        <strain evidence="8">JMRC FSU:6197</strain>
    </source>
</reference>
<dbReference type="GO" id="GO:0020037">
    <property type="term" value="F:heme binding"/>
    <property type="evidence" value="ECO:0007669"/>
    <property type="project" value="InterPro"/>
</dbReference>
<evidence type="ECO:0000256" key="6">
    <source>
        <dbReference type="ARBA" id="ARBA00023033"/>
    </source>
</evidence>
<dbReference type="AlphaFoldDB" id="A0A077WB36"/>
<dbReference type="InterPro" id="IPR050196">
    <property type="entry name" value="Cytochrome_P450_Monoox"/>
</dbReference>
<dbReference type="InterPro" id="IPR001128">
    <property type="entry name" value="Cyt_P450"/>
</dbReference>
<evidence type="ECO:0000256" key="4">
    <source>
        <dbReference type="ARBA" id="ARBA00023002"/>
    </source>
</evidence>
<evidence type="ECO:0000256" key="1">
    <source>
        <dbReference type="ARBA" id="ARBA00010617"/>
    </source>
</evidence>
<protein>
    <recommendedName>
        <fullName evidence="9">Cytochrome P450</fullName>
    </recommendedName>
</protein>
<evidence type="ECO:0000256" key="7">
    <source>
        <dbReference type="PIRSR" id="PIRSR602401-1"/>
    </source>
</evidence>
<keyword evidence="3 7" id="KW-0479">Metal-binding</keyword>
<dbReference type="SUPFAM" id="SSF48264">
    <property type="entry name" value="Cytochrome P450"/>
    <property type="match status" value="1"/>
</dbReference>
<name>A0A077WB36_9FUNG</name>
<accession>A0A077WB36</accession>
<keyword evidence="2 7" id="KW-0349">Heme</keyword>
<organism evidence="8">
    <name type="scientific">Lichtheimia ramosa</name>
    <dbReference type="NCBI Taxonomy" id="688394"/>
    <lineage>
        <taxon>Eukaryota</taxon>
        <taxon>Fungi</taxon>
        <taxon>Fungi incertae sedis</taxon>
        <taxon>Mucoromycota</taxon>
        <taxon>Mucoromycotina</taxon>
        <taxon>Mucoromycetes</taxon>
        <taxon>Mucorales</taxon>
        <taxon>Lichtheimiaceae</taxon>
        <taxon>Lichtheimia</taxon>
    </lineage>
</organism>
<dbReference type="EMBL" id="LK023313">
    <property type="protein sequence ID" value="CDS03353.1"/>
    <property type="molecule type" value="Genomic_DNA"/>
</dbReference>
<dbReference type="GO" id="GO:0004497">
    <property type="term" value="F:monooxygenase activity"/>
    <property type="evidence" value="ECO:0007669"/>
    <property type="project" value="UniProtKB-KW"/>
</dbReference>
<dbReference type="Gene3D" id="1.10.630.10">
    <property type="entry name" value="Cytochrome P450"/>
    <property type="match status" value="1"/>
</dbReference>
<dbReference type="GO" id="GO:0005506">
    <property type="term" value="F:iron ion binding"/>
    <property type="evidence" value="ECO:0007669"/>
    <property type="project" value="InterPro"/>
</dbReference>
<sequence length="551" mass="62607">MHLTDTIFMHLQGAREWLQGYVILHTDSSLFTRKNIAMAAVSSAVGYAVARCIIYNLYFHPVAKIPGPPIDWIPFLGNLRESYLAEPGVLEKRWAKKYGGIVSLYGSWNTPMIMVADPQLLKHIYTHRVYDFTKHPGDVFILEKVLGRGLLLAEGELHRHQRKWLTPAFTAQATRELSPLFYIPSVHLIAKWRQECQEGTTTTLDISHGITLVTLDVIGLGAFGTPFNSVKYDGTDMENELSTSYRILFDPNPSLVQFLSILVPVLRFLPTAQHRRFAKAGRTVTKKTMEIVTQAMANKEETRHKKNLLALMIEQKDMYTGGELSAVDLKNQCMTFLAAGHETTSSALSWCLWLLAQHQDIQDALRDEVKPIFESINLDHAMFQSDDMPEQFDANLPAADTVNQLPLLNNVFKETLRLTPTVPNTMRYTAKDIELGGYHIPKNTAVLLPIIVNLHDPELWGDDVDEFKPERWDSPPASNVSPYEYAPFIAGARQCIGHRFAQLEFKIVLGLLLTHFQFFEEPGYRPSKRQFITMRPNPNLLLRVKPIKINK</sequence>
<dbReference type="InterPro" id="IPR036396">
    <property type="entry name" value="Cyt_P450_sf"/>
</dbReference>
<keyword evidence="4" id="KW-0560">Oxidoreductase</keyword>
<dbReference type="PANTHER" id="PTHR24291:SF50">
    <property type="entry name" value="BIFUNCTIONAL ALBAFLAVENONE MONOOXYGENASE_TERPENE SYNTHASE"/>
    <property type="match status" value="1"/>
</dbReference>
<evidence type="ECO:0000313" key="8">
    <source>
        <dbReference type="EMBL" id="CDS03353.1"/>
    </source>
</evidence>
<comment type="cofactor">
    <cofactor evidence="7">
        <name>heme</name>
        <dbReference type="ChEBI" id="CHEBI:30413"/>
    </cofactor>
</comment>
<feature type="binding site" description="axial binding residue" evidence="7">
    <location>
        <position position="495"/>
    </location>
    <ligand>
        <name>heme</name>
        <dbReference type="ChEBI" id="CHEBI:30413"/>
    </ligand>
    <ligandPart>
        <name>Fe</name>
        <dbReference type="ChEBI" id="CHEBI:18248"/>
    </ligandPart>
</feature>
<dbReference type="Pfam" id="PF00067">
    <property type="entry name" value="p450"/>
    <property type="match status" value="1"/>
</dbReference>
<dbReference type="PRINTS" id="PR00385">
    <property type="entry name" value="P450"/>
</dbReference>
<evidence type="ECO:0000256" key="5">
    <source>
        <dbReference type="ARBA" id="ARBA00023004"/>
    </source>
</evidence>
<dbReference type="PANTHER" id="PTHR24291">
    <property type="entry name" value="CYTOCHROME P450 FAMILY 4"/>
    <property type="match status" value="1"/>
</dbReference>
<keyword evidence="5 7" id="KW-0408">Iron</keyword>
<evidence type="ECO:0000256" key="3">
    <source>
        <dbReference type="ARBA" id="ARBA00022723"/>
    </source>
</evidence>
<evidence type="ECO:0000256" key="2">
    <source>
        <dbReference type="ARBA" id="ARBA00022617"/>
    </source>
</evidence>
<proteinExistence type="inferred from homology"/>
<dbReference type="PRINTS" id="PR00463">
    <property type="entry name" value="EP450I"/>
</dbReference>
<dbReference type="GO" id="GO:0016705">
    <property type="term" value="F:oxidoreductase activity, acting on paired donors, with incorporation or reduction of molecular oxygen"/>
    <property type="evidence" value="ECO:0007669"/>
    <property type="project" value="InterPro"/>
</dbReference>